<name>D4H1U9_DENA2</name>
<organism evidence="1 2">
    <name type="scientific">Denitrovibrio acetiphilus (strain DSM 12809 / NBRC 114555 / N2460)</name>
    <dbReference type="NCBI Taxonomy" id="522772"/>
    <lineage>
        <taxon>Bacteria</taxon>
        <taxon>Pseudomonadati</taxon>
        <taxon>Deferribacterota</taxon>
        <taxon>Deferribacteres</taxon>
        <taxon>Deferribacterales</taxon>
        <taxon>Geovibrionaceae</taxon>
        <taxon>Denitrovibrio</taxon>
    </lineage>
</organism>
<reference evidence="1 2" key="1">
    <citation type="journal article" date="2010" name="Stand. Genomic Sci.">
        <title>Complete genome sequence of Denitrovibrio acetiphilus type strain (N2460).</title>
        <authorList>
            <person name="Kiss H."/>
            <person name="Lang E."/>
            <person name="Lapidus A."/>
            <person name="Copeland A."/>
            <person name="Nolan M."/>
            <person name="Glavina Del Rio T."/>
            <person name="Chen F."/>
            <person name="Lucas S."/>
            <person name="Tice H."/>
            <person name="Cheng J.F."/>
            <person name="Han C."/>
            <person name="Goodwin L."/>
            <person name="Pitluck S."/>
            <person name="Liolios K."/>
            <person name="Pati A."/>
            <person name="Ivanova N."/>
            <person name="Mavromatis K."/>
            <person name="Chen A."/>
            <person name="Palaniappan K."/>
            <person name="Land M."/>
            <person name="Hauser L."/>
            <person name="Chang Y.J."/>
            <person name="Jeffries C.D."/>
            <person name="Detter J.C."/>
            <person name="Brettin T."/>
            <person name="Spring S."/>
            <person name="Rohde M."/>
            <person name="Goker M."/>
            <person name="Woyke T."/>
            <person name="Bristow J."/>
            <person name="Eisen J.A."/>
            <person name="Markowitz V."/>
            <person name="Hugenholtz P."/>
            <person name="Kyrpides N.C."/>
            <person name="Klenk H.P."/>
        </authorList>
    </citation>
    <scope>NUCLEOTIDE SEQUENCE [LARGE SCALE GENOMIC DNA]</scope>
    <source>
        <strain evidence="2">DSM 12809 / NBRC 114555 / N2460</strain>
    </source>
</reference>
<dbReference type="PANTHER" id="PTHR39327">
    <property type="match status" value="1"/>
</dbReference>
<keyword evidence="2" id="KW-1185">Reference proteome</keyword>
<dbReference type="InParanoid" id="D4H1U9"/>
<dbReference type="PaxDb" id="522772-Dacet_0120"/>
<proteinExistence type="predicted"/>
<dbReference type="Gene3D" id="3.10.620.30">
    <property type="match status" value="1"/>
</dbReference>
<dbReference type="OrthoDB" id="5401788at2"/>
<dbReference type="AlphaFoldDB" id="D4H1U9"/>
<evidence type="ECO:0000313" key="1">
    <source>
        <dbReference type="EMBL" id="ADD66926.1"/>
    </source>
</evidence>
<dbReference type="HOGENOM" id="CLU_085651_0_0_0"/>
<dbReference type="Proteomes" id="UP000002012">
    <property type="component" value="Chromosome"/>
</dbReference>
<gene>
    <name evidence="1" type="ordered locus">Dacet_0120</name>
</gene>
<dbReference type="Pfam" id="PF06035">
    <property type="entry name" value="Peptidase_C93"/>
    <property type="match status" value="1"/>
</dbReference>
<dbReference type="PANTHER" id="PTHR39327:SF1">
    <property type="entry name" value="BLR5470 PROTEIN"/>
    <property type="match status" value="1"/>
</dbReference>
<protein>
    <submittedName>
        <fullName evidence="1">Transglutaminase family protein cysteine peptidase BTLCP</fullName>
    </submittedName>
</protein>
<dbReference type="eggNOG" id="COG3672">
    <property type="taxonomic scope" value="Bacteria"/>
</dbReference>
<dbReference type="EMBL" id="CP001968">
    <property type="protein sequence ID" value="ADD66926.1"/>
    <property type="molecule type" value="Genomic_DNA"/>
</dbReference>
<dbReference type="RefSeq" id="WP_013009474.1">
    <property type="nucleotide sequence ID" value="NC_013943.1"/>
</dbReference>
<dbReference type="KEGG" id="dap:Dacet_0120"/>
<accession>D4H1U9</accession>
<evidence type="ECO:0000313" key="2">
    <source>
        <dbReference type="Proteomes" id="UP000002012"/>
    </source>
</evidence>
<dbReference type="InterPro" id="IPR010319">
    <property type="entry name" value="Transglutaminase-like_Cys_pept"/>
</dbReference>
<sequence precursor="true">MSKINGFAVLCFIIMLCTVGISSQGRFYLPDDGLKSYAGKYGELAVKRLDGLLSLMDGLIAESEDSKVIKVNSFYNQIPYRSDKKIWGKEDYWASRLEFLGVGMGDCEDYAVAKFLTLLQLDVPQEKLFLTYVKAKGYADEAHMVVTYYKKPGTVPFVLDNYNKQILPATQRNDLVPIYSFTANDLFLQKQKGLGKRVDPSQSKNVGRLKSVDLEILKR</sequence>
<dbReference type="STRING" id="522772.Dacet_0120"/>